<proteinExistence type="inferred from homology"/>
<keyword evidence="3" id="KW-0169">Cobalamin biosynthesis</keyword>
<organism evidence="7 8">
    <name type="scientific">Marinomonas pollencensis</name>
    <dbReference type="NCBI Taxonomy" id="491954"/>
    <lineage>
        <taxon>Bacteria</taxon>
        <taxon>Pseudomonadati</taxon>
        <taxon>Pseudomonadota</taxon>
        <taxon>Gammaproteobacteria</taxon>
        <taxon>Oceanospirillales</taxon>
        <taxon>Oceanospirillaceae</taxon>
        <taxon>Marinomonas</taxon>
    </lineage>
</organism>
<reference evidence="7 8" key="1">
    <citation type="submission" date="2018-08" db="EMBL/GenBank/DDBJ databases">
        <title>Genomic Encyclopedia of Type Strains, Phase III (KMG-III): the genomes of soil and plant-associated and newly described type strains.</title>
        <authorList>
            <person name="Whitman W."/>
        </authorList>
    </citation>
    <scope>NUCLEOTIDE SEQUENCE [LARGE SCALE GENOMIC DNA]</scope>
    <source>
        <strain evidence="7 8">CECT 7375</strain>
    </source>
</reference>
<dbReference type="SUPFAM" id="SSF63965">
    <property type="entry name" value="Precorrin-8X methylmutase CbiC/CobH"/>
    <property type="match status" value="1"/>
</dbReference>
<dbReference type="EMBL" id="QUNG01000010">
    <property type="protein sequence ID" value="REG82215.1"/>
    <property type="molecule type" value="Genomic_DNA"/>
</dbReference>
<evidence type="ECO:0000256" key="3">
    <source>
        <dbReference type="ARBA" id="ARBA00022573"/>
    </source>
</evidence>
<evidence type="ECO:0000256" key="1">
    <source>
        <dbReference type="ARBA" id="ARBA00004953"/>
    </source>
</evidence>
<feature type="domain" description="Cobalamin biosynthesis precorrin-8X methylmutase CobH/CbiC" evidence="6">
    <location>
        <begin position="29"/>
        <end position="223"/>
    </location>
</feature>
<dbReference type="RefSeq" id="WP_425453667.1">
    <property type="nucleotide sequence ID" value="NZ_QUNG01000010.1"/>
</dbReference>
<dbReference type="Proteomes" id="UP000256542">
    <property type="component" value="Unassembled WGS sequence"/>
</dbReference>
<evidence type="ECO:0000259" key="6">
    <source>
        <dbReference type="Pfam" id="PF02570"/>
    </source>
</evidence>
<evidence type="ECO:0000256" key="4">
    <source>
        <dbReference type="ARBA" id="ARBA00023235"/>
    </source>
</evidence>
<dbReference type="InterPro" id="IPR003722">
    <property type="entry name" value="Cbl_synth_CobH/CbiC"/>
</dbReference>
<gene>
    <name evidence="7" type="ORF">DFP81_110103</name>
</gene>
<dbReference type="AlphaFoldDB" id="A0A3E0DHY5"/>
<evidence type="ECO:0000256" key="2">
    <source>
        <dbReference type="ARBA" id="ARBA00009774"/>
    </source>
</evidence>
<keyword evidence="8" id="KW-1185">Reference proteome</keyword>
<protein>
    <submittedName>
        <fullName evidence="7">Precorrin-8X methylmutase</fullName>
    </submittedName>
</protein>
<dbReference type="Pfam" id="PF02570">
    <property type="entry name" value="CbiC"/>
    <property type="match status" value="1"/>
</dbReference>
<dbReference type="Gene3D" id="3.40.50.10230">
    <property type="entry name" value="Cobalamin biosynthesis CobH/CbiC, precorrin-8X methylmutase"/>
    <property type="match status" value="1"/>
</dbReference>
<feature type="region of interest" description="Disordered" evidence="5">
    <location>
        <begin position="1"/>
        <end position="22"/>
    </location>
</feature>
<comment type="pathway">
    <text evidence="1">Cofactor biosynthesis; adenosylcobalamin biosynthesis.</text>
</comment>
<evidence type="ECO:0000256" key="5">
    <source>
        <dbReference type="SAM" id="MobiDB-lite"/>
    </source>
</evidence>
<dbReference type="GO" id="GO:0009236">
    <property type="term" value="P:cobalamin biosynthetic process"/>
    <property type="evidence" value="ECO:0007669"/>
    <property type="project" value="UniProtKB-UniPathway"/>
</dbReference>
<evidence type="ECO:0000313" key="8">
    <source>
        <dbReference type="Proteomes" id="UP000256542"/>
    </source>
</evidence>
<comment type="similarity">
    <text evidence="2">Belongs to the CobH/CbiC family.</text>
</comment>
<accession>A0A3E0DHY5</accession>
<dbReference type="UniPathway" id="UPA00148"/>
<keyword evidence="4" id="KW-0413">Isomerase</keyword>
<sequence>MTHSINQIASKKGPKVPDQQDYEHNPQAIEKDSFRQIRELTDLSSLTQDQQQVVMRVVHSLGLPDVAGSVRFSANATQAGRQALANNGAILCDVEMVKQGVTKRMIEREPLCFLNDPTVAMLAKNRNETRSMAALSLWTDSLAGSVVLIGNAPTALFRLLEMIEQGAPKPALIIGMPVGFVGAAESKQALWDAHEKLGIECITLLGRMGGSAVTSASCNALLRCNLGEYY</sequence>
<dbReference type="GO" id="GO:0016993">
    <property type="term" value="F:precorrin-8X methylmutase activity"/>
    <property type="evidence" value="ECO:0007669"/>
    <property type="project" value="InterPro"/>
</dbReference>
<dbReference type="PANTHER" id="PTHR43588:SF1">
    <property type="entry name" value="COBALT-PRECORRIN-8 METHYLMUTASE"/>
    <property type="match status" value="1"/>
</dbReference>
<evidence type="ECO:0000313" key="7">
    <source>
        <dbReference type="EMBL" id="REG82215.1"/>
    </source>
</evidence>
<dbReference type="InterPro" id="IPR036588">
    <property type="entry name" value="CobH/CbiC_sf"/>
</dbReference>
<comment type="caution">
    <text evidence="7">The sequence shown here is derived from an EMBL/GenBank/DDBJ whole genome shotgun (WGS) entry which is preliminary data.</text>
</comment>
<name>A0A3E0DHY5_9GAMM</name>
<dbReference type="PANTHER" id="PTHR43588">
    <property type="entry name" value="COBALT-PRECORRIN-8 METHYLMUTASE"/>
    <property type="match status" value="1"/>
</dbReference>